<dbReference type="RefSeq" id="WP_084747236.1">
    <property type="nucleotide sequence ID" value="NZ_CP020563.1"/>
</dbReference>
<dbReference type="AlphaFoldDB" id="A0ABC8BSL1"/>
<keyword evidence="2" id="KW-1185">Reference proteome</keyword>
<name>A0ABC8BSL1_9ACTN</name>
<dbReference type="Proteomes" id="UP000192251">
    <property type="component" value="Chromosome"/>
</dbReference>
<reference evidence="1 2" key="1">
    <citation type="submission" date="2017-04" db="EMBL/GenBank/DDBJ databases">
        <title>The complete genome sequence of Streptomyces albolongus YIM 101047, the producer of novel bafilomycins and novel odoriferous sesquiterpenoids.</title>
        <authorList>
            <person name="Yin M."/>
            <person name="Jiang Y."/>
        </authorList>
    </citation>
    <scope>NUCLEOTIDE SEQUENCE [LARGE SCALE GENOMIC DNA]</scope>
    <source>
        <strain evidence="1 2">YIM 101047</strain>
    </source>
</reference>
<evidence type="ECO:0000313" key="1">
    <source>
        <dbReference type="EMBL" id="ARF73447.1"/>
    </source>
</evidence>
<protein>
    <submittedName>
        <fullName evidence="1">Uncharacterized protein</fullName>
    </submittedName>
</protein>
<proteinExistence type="predicted"/>
<dbReference type="EMBL" id="CP020563">
    <property type="protein sequence ID" value="ARF73447.1"/>
    <property type="molecule type" value="Genomic_DNA"/>
</dbReference>
<sequence length="112" mass="12434">MDFTVIKHAVEVDHGIKRLSMSFIKKHAAPERARLSAELCGEISEEFEKIGLTTLPRTLPTDTREFVWIIQRSSVLGEVTAIAAVLAQLDKIGMSPLPQVFDNYPQAKNSLA</sequence>
<dbReference type="KEGG" id="kab:B7C62_15125"/>
<accession>A0ABC8BSL1</accession>
<organism evidence="1 2">
    <name type="scientific">Kitasatospora albolonga</name>
    <dbReference type="NCBI Taxonomy" id="68173"/>
    <lineage>
        <taxon>Bacteria</taxon>
        <taxon>Bacillati</taxon>
        <taxon>Actinomycetota</taxon>
        <taxon>Actinomycetes</taxon>
        <taxon>Kitasatosporales</taxon>
        <taxon>Streptomycetaceae</taxon>
        <taxon>Kitasatospora</taxon>
    </lineage>
</organism>
<evidence type="ECO:0000313" key="2">
    <source>
        <dbReference type="Proteomes" id="UP000192251"/>
    </source>
</evidence>
<gene>
    <name evidence="1" type="ORF">B7C62_15125</name>
</gene>